<evidence type="ECO:0000256" key="1">
    <source>
        <dbReference type="ARBA" id="ARBA00022723"/>
    </source>
</evidence>
<evidence type="ECO:0000256" key="3">
    <source>
        <dbReference type="ARBA" id="ARBA00023004"/>
    </source>
</evidence>
<evidence type="ECO:0000256" key="2">
    <source>
        <dbReference type="ARBA" id="ARBA00022801"/>
    </source>
</evidence>
<evidence type="ECO:0000313" key="7">
    <source>
        <dbReference type="Proteomes" id="UP000294829"/>
    </source>
</evidence>
<organism evidence="6 7">
    <name type="scientific">Sapientia aquatica</name>
    <dbReference type="NCBI Taxonomy" id="1549640"/>
    <lineage>
        <taxon>Bacteria</taxon>
        <taxon>Pseudomonadati</taxon>
        <taxon>Pseudomonadota</taxon>
        <taxon>Betaproteobacteria</taxon>
        <taxon>Burkholderiales</taxon>
        <taxon>Oxalobacteraceae</taxon>
        <taxon>Sapientia</taxon>
    </lineage>
</organism>
<sequence length="289" mass="32308">MKIIHLSDTHVGRNNNGSSNAELVDLIIEDILSLENPSDYLVVHTGDLIDKGNQQYRDLGSSLLAKLSDQGVRVLLCPGNHDCGDAMHVDPNLAAQFKAQFAPYIFGSQATQFPVLNIIDDCAFIGLDSNQAEMSWLDRWLAKGNLGDAQITALSKLLDLPEVRDKVVVLYLHHHPFFDAFVVSADVGDGHLLSHLFSWNTRRFRRLKDAYTLMQCIRDRVDIVLFGHQHFGLDYSAEAQRYGIPTALDASSSTCTEMDTDRMRYRIIDTDSGFITTRFVAFPPGHVQA</sequence>
<dbReference type="InterPro" id="IPR029052">
    <property type="entry name" value="Metallo-depent_PP-like"/>
</dbReference>
<keyword evidence="7" id="KW-1185">Reference proteome</keyword>
<evidence type="ECO:0000313" key="6">
    <source>
        <dbReference type="EMBL" id="TDK63490.1"/>
    </source>
</evidence>
<evidence type="ECO:0000256" key="4">
    <source>
        <dbReference type="ARBA" id="ARBA00025742"/>
    </source>
</evidence>
<comment type="caution">
    <text evidence="6">The sequence shown here is derived from an EMBL/GenBank/DDBJ whole genome shotgun (WGS) entry which is preliminary data.</text>
</comment>
<dbReference type="OrthoDB" id="9811542at2"/>
<dbReference type="AlphaFoldDB" id="A0A4R5VX64"/>
<dbReference type="RefSeq" id="WP_133329936.1">
    <property type="nucleotide sequence ID" value="NZ_SMYL01000009.1"/>
</dbReference>
<proteinExistence type="inferred from homology"/>
<dbReference type="GO" id="GO:0046872">
    <property type="term" value="F:metal ion binding"/>
    <property type="evidence" value="ECO:0007669"/>
    <property type="project" value="UniProtKB-KW"/>
</dbReference>
<dbReference type="PANTHER" id="PTHR42988:SF2">
    <property type="entry name" value="CYCLIC NUCLEOTIDE PHOSPHODIESTERASE CBUA0032-RELATED"/>
    <property type="match status" value="1"/>
</dbReference>
<dbReference type="Gene3D" id="3.60.21.10">
    <property type="match status" value="1"/>
</dbReference>
<comment type="similarity">
    <text evidence="4">Belongs to the cyclic nucleotide phosphodiesterase class-III family.</text>
</comment>
<dbReference type="GO" id="GO:0016787">
    <property type="term" value="F:hydrolase activity"/>
    <property type="evidence" value="ECO:0007669"/>
    <property type="project" value="UniProtKB-KW"/>
</dbReference>
<dbReference type="InterPro" id="IPR004843">
    <property type="entry name" value="Calcineurin-like_PHP"/>
</dbReference>
<keyword evidence="2" id="KW-0378">Hydrolase</keyword>
<dbReference type="PANTHER" id="PTHR42988">
    <property type="entry name" value="PHOSPHOHYDROLASE"/>
    <property type="match status" value="1"/>
</dbReference>
<keyword evidence="3" id="KW-0408">Iron</keyword>
<dbReference type="Proteomes" id="UP000294829">
    <property type="component" value="Unassembled WGS sequence"/>
</dbReference>
<feature type="domain" description="Calcineurin-like phosphoesterase" evidence="5">
    <location>
        <begin position="1"/>
        <end position="230"/>
    </location>
</feature>
<protein>
    <recommendedName>
        <fullName evidence="5">Calcineurin-like phosphoesterase domain-containing protein</fullName>
    </recommendedName>
</protein>
<dbReference type="SUPFAM" id="SSF56300">
    <property type="entry name" value="Metallo-dependent phosphatases"/>
    <property type="match status" value="1"/>
</dbReference>
<gene>
    <name evidence="6" type="ORF">E2I14_14880</name>
</gene>
<accession>A0A4R5VX64</accession>
<dbReference type="EMBL" id="SMYL01000009">
    <property type="protein sequence ID" value="TDK63490.1"/>
    <property type="molecule type" value="Genomic_DNA"/>
</dbReference>
<evidence type="ECO:0000259" key="5">
    <source>
        <dbReference type="Pfam" id="PF00149"/>
    </source>
</evidence>
<reference evidence="6 7" key="1">
    <citation type="submission" date="2019-03" db="EMBL/GenBank/DDBJ databases">
        <title>Sapientia aquatica gen. nov., sp. nov., isolated from a crater lake.</title>
        <authorList>
            <person name="Felfoldi T."/>
            <person name="Szabo A."/>
            <person name="Toth E."/>
            <person name="Schumann P."/>
            <person name="Keki Z."/>
            <person name="Marialigeti K."/>
            <person name="Mathe I."/>
        </authorList>
    </citation>
    <scope>NUCLEOTIDE SEQUENCE [LARGE SCALE GENOMIC DNA]</scope>
    <source>
        <strain evidence="6 7">SA-152</strain>
    </source>
</reference>
<keyword evidence="1" id="KW-0479">Metal-binding</keyword>
<name>A0A4R5VX64_9BURK</name>
<dbReference type="InterPro" id="IPR050884">
    <property type="entry name" value="CNP_phosphodiesterase-III"/>
</dbReference>
<dbReference type="Pfam" id="PF00149">
    <property type="entry name" value="Metallophos"/>
    <property type="match status" value="1"/>
</dbReference>